<evidence type="ECO:0000313" key="13">
    <source>
        <dbReference type="EMBL" id="KAL1582272.1"/>
    </source>
</evidence>
<dbReference type="InterPro" id="IPR045122">
    <property type="entry name" value="Csc1-like"/>
</dbReference>
<sequence>MNLSTPRALDAPSANDVLSSNSGTALESEGLTWKALLAGVAYALILHVTQTVIFLVIRPRIARIYRPRTYLLPEDQCTSRSPEGLIAWVKPVWSTSDDTILQKCGFDALLFVRYLRMMLWIFLPITLIVTPVLAPVNRLSGEHARASVLDVFAVSHIAPGQVASKLWTHWALGVVVVGWVCYVVHREALAFVEARQEYARCLHYRSQSRATTILVGNIPKAFLAEDKLRDMFDVFPGGVRDVYVNRSDRSLTAELAAREKLITALETAQTKLIAARVSNVAAAQGNKGSSSLFQCGGGALAAICRKGKGCKSGAWPQTVPSANRETVRLPLVIRPWLPSVPFFGKKVDLIHQLQETLHALNRQIVSARARSGTCAPLNNAFVQFNRQVAAHMACQSVLHGTPHRMTPRILEVDPTDVIWGNLALSWRQRWIRVSIGLFVSTSLIFLYAVPVAFTSFLANLDVLASNVSWLSWLLHWPGSIKSIIQGVLPPALLQVLLLLVPTAYRQVMHFQGATTGSARELGVQNWHFLFLFAQTFIVVSISGGLVGFLANAAGDPKSVPSQLAQALPRAANYFMSYVLVKALSGTASALLQPMALLGQVVSRFQDVTPRQKWRRQAELSRIEWARIFPPLTNIAVIGIAFSVIAPLVLVFVSFAFALYWFVHRYNVLYVYQYEHESTGRFFVAAFNQLFTGLYVMQLCLIGHFFMATGADGRAACVPHGTTMTAVLALTVAYQMFVNRSFQSLINFLPVFEHDQANDDGSSQRNDRGTNYTDACRDESQTSFDVEQAISSSALAPQRHSGVRRASSQYRSAAATDQRSSDRGIPPTARVEESISDTMRSCGYNREPIVWIPRDPLGFSTDEVQDATNKASHTRVSDEGAWLDETCEVSIESCPPDQEARFQSSFASAGSRRKGGGPDHSHR</sequence>
<dbReference type="EMBL" id="JAAQHG020000056">
    <property type="protein sequence ID" value="KAL1582272.1"/>
    <property type="molecule type" value="Genomic_DNA"/>
</dbReference>
<feature type="domain" description="10TM putative phosphate transporter extracellular tail" evidence="10">
    <location>
        <begin position="844"/>
        <end position="896"/>
    </location>
</feature>
<keyword evidence="14" id="KW-1185">Reference proteome</keyword>
<dbReference type="Pfam" id="PF12621">
    <property type="entry name" value="PHM7_ext"/>
    <property type="match status" value="1"/>
</dbReference>
<dbReference type="RefSeq" id="XP_069225379.1">
    <property type="nucleotide sequence ID" value="XM_069377836.1"/>
</dbReference>
<evidence type="ECO:0000256" key="8">
    <source>
        <dbReference type="SAM" id="Phobius"/>
    </source>
</evidence>
<dbReference type="PANTHER" id="PTHR13018:SF20">
    <property type="entry name" value="SPORULATION-SPECIFIC PROTEIN 75"/>
    <property type="match status" value="1"/>
</dbReference>
<dbReference type="Proteomes" id="UP000803884">
    <property type="component" value="Unassembled WGS sequence"/>
</dbReference>
<keyword evidence="5 8" id="KW-1133">Transmembrane helix</keyword>
<dbReference type="GO" id="GO:0005227">
    <property type="term" value="F:calcium-activated cation channel activity"/>
    <property type="evidence" value="ECO:0007669"/>
    <property type="project" value="InterPro"/>
</dbReference>
<feature type="transmembrane region" description="Helical" evidence="8">
    <location>
        <begin position="35"/>
        <end position="57"/>
    </location>
</feature>
<keyword evidence="6 8" id="KW-0472">Membrane</keyword>
<keyword evidence="4 8" id="KW-0812">Transmembrane</keyword>
<evidence type="ECO:0000313" key="14">
    <source>
        <dbReference type="Proteomes" id="UP000803884"/>
    </source>
</evidence>
<comment type="similarity">
    <text evidence="2">Belongs to the CSC1 (TC 1.A.17) family.</text>
</comment>
<dbReference type="InterPro" id="IPR032880">
    <property type="entry name" value="CSC1/OSCA1-like_N"/>
</dbReference>
<evidence type="ECO:0000256" key="3">
    <source>
        <dbReference type="ARBA" id="ARBA00022448"/>
    </source>
</evidence>
<dbReference type="GeneID" id="96010674"/>
<evidence type="ECO:0000259" key="12">
    <source>
        <dbReference type="Pfam" id="PF14703"/>
    </source>
</evidence>
<evidence type="ECO:0000256" key="4">
    <source>
        <dbReference type="ARBA" id="ARBA00022692"/>
    </source>
</evidence>
<feature type="transmembrane region" description="Helical" evidence="8">
    <location>
        <begin position="717"/>
        <end position="736"/>
    </location>
</feature>
<evidence type="ECO:0000259" key="11">
    <source>
        <dbReference type="Pfam" id="PF13967"/>
    </source>
</evidence>
<feature type="domain" description="CSC1/OSCA1-like N-terminal transmembrane" evidence="11">
    <location>
        <begin position="36"/>
        <end position="187"/>
    </location>
</feature>
<feature type="transmembrane region" description="Helical" evidence="8">
    <location>
        <begin position="435"/>
        <end position="458"/>
    </location>
</feature>
<dbReference type="GO" id="GO:0005886">
    <property type="term" value="C:plasma membrane"/>
    <property type="evidence" value="ECO:0007669"/>
    <property type="project" value="TreeGrafter"/>
</dbReference>
<evidence type="ECO:0000256" key="7">
    <source>
        <dbReference type="SAM" id="MobiDB-lite"/>
    </source>
</evidence>
<organism evidence="13 14">
    <name type="scientific">Cladosporium halotolerans</name>
    <dbReference type="NCBI Taxonomy" id="1052096"/>
    <lineage>
        <taxon>Eukaryota</taxon>
        <taxon>Fungi</taxon>
        <taxon>Dikarya</taxon>
        <taxon>Ascomycota</taxon>
        <taxon>Pezizomycotina</taxon>
        <taxon>Dothideomycetes</taxon>
        <taxon>Dothideomycetidae</taxon>
        <taxon>Cladosporiales</taxon>
        <taxon>Cladosporiaceae</taxon>
        <taxon>Cladosporium</taxon>
    </lineage>
</organism>
<proteinExistence type="inferred from homology"/>
<feature type="transmembrane region" description="Helical" evidence="8">
    <location>
        <begin position="117"/>
        <end position="136"/>
    </location>
</feature>
<accession>A0AB34KE44</accession>
<dbReference type="PANTHER" id="PTHR13018">
    <property type="entry name" value="PROBABLE MEMBRANE PROTEIN DUF221-RELATED"/>
    <property type="match status" value="1"/>
</dbReference>
<feature type="transmembrane region" description="Helical" evidence="8">
    <location>
        <begin position="167"/>
        <end position="185"/>
    </location>
</feature>
<evidence type="ECO:0000256" key="6">
    <source>
        <dbReference type="ARBA" id="ARBA00023136"/>
    </source>
</evidence>
<evidence type="ECO:0000256" key="5">
    <source>
        <dbReference type="ARBA" id="ARBA00022989"/>
    </source>
</evidence>
<feature type="domain" description="CSC1/OSCA1-like cytosolic" evidence="12">
    <location>
        <begin position="211"/>
        <end position="421"/>
    </location>
</feature>
<evidence type="ECO:0000259" key="10">
    <source>
        <dbReference type="Pfam" id="PF12621"/>
    </source>
</evidence>
<reference evidence="13 14" key="1">
    <citation type="journal article" date="2020" name="Microbiol. Resour. Announc.">
        <title>Draft Genome Sequence of a Cladosporium Species Isolated from the Mesophotic Ascidian Didemnum maculosum.</title>
        <authorList>
            <person name="Gioti A."/>
            <person name="Siaperas R."/>
            <person name="Nikolaivits E."/>
            <person name="Le Goff G."/>
            <person name="Ouazzani J."/>
            <person name="Kotoulas G."/>
            <person name="Topakas E."/>
        </authorList>
    </citation>
    <scope>NUCLEOTIDE SEQUENCE [LARGE SCALE GENOMIC DNA]</scope>
    <source>
        <strain evidence="13 14">TM138-S3</strain>
    </source>
</reference>
<evidence type="ECO:0000256" key="1">
    <source>
        <dbReference type="ARBA" id="ARBA00004141"/>
    </source>
</evidence>
<dbReference type="Pfam" id="PF02714">
    <property type="entry name" value="RSN1_7TM"/>
    <property type="match status" value="1"/>
</dbReference>
<dbReference type="InterPro" id="IPR003864">
    <property type="entry name" value="CSC1/OSCA1-like_7TM"/>
</dbReference>
<dbReference type="InterPro" id="IPR027815">
    <property type="entry name" value="CSC1/OSCA1-like_cyt"/>
</dbReference>
<feature type="transmembrane region" description="Helical" evidence="8">
    <location>
        <begin position="681"/>
        <end position="705"/>
    </location>
</feature>
<dbReference type="InterPro" id="IPR022257">
    <property type="entry name" value="PHM7_ext"/>
</dbReference>
<keyword evidence="3" id="KW-0813">Transport</keyword>
<feature type="region of interest" description="Disordered" evidence="7">
    <location>
        <begin position="790"/>
        <end position="828"/>
    </location>
</feature>
<gene>
    <name evidence="13" type="ORF">WHR41_09232</name>
</gene>
<feature type="transmembrane region" description="Helical" evidence="8">
    <location>
        <begin position="634"/>
        <end position="661"/>
    </location>
</feature>
<feature type="domain" description="CSC1/OSCA1-like 7TM region" evidence="9">
    <location>
        <begin position="435"/>
        <end position="704"/>
    </location>
</feature>
<feature type="transmembrane region" description="Helical" evidence="8">
    <location>
        <begin position="478"/>
        <end position="500"/>
    </location>
</feature>
<comment type="subcellular location">
    <subcellularLocation>
        <location evidence="1">Membrane</location>
        <topology evidence="1">Multi-pass membrane protein</topology>
    </subcellularLocation>
</comment>
<comment type="caution">
    <text evidence="13">The sequence shown here is derived from an EMBL/GenBank/DDBJ whole genome shotgun (WGS) entry which is preliminary data.</text>
</comment>
<name>A0AB34KE44_9PEZI</name>
<dbReference type="Pfam" id="PF14703">
    <property type="entry name" value="PHM7_cyt"/>
    <property type="match status" value="1"/>
</dbReference>
<feature type="compositionally biased region" description="Low complexity" evidence="7">
    <location>
        <begin position="803"/>
        <end position="814"/>
    </location>
</feature>
<protein>
    <recommendedName>
        <fullName evidence="15">DUF221-domain-containing protein</fullName>
    </recommendedName>
</protein>
<evidence type="ECO:0000256" key="2">
    <source>
        <dbReference type="ARBA" id="ARBA00007779"/>
    </source>
</evidence>
<dbReference type="AlphaFoldDB" id="A0AB34KE44"/>
<dbReference type="Pfam" id="PF13967">
    <property type="entry name" value="RSN1_TM"/>
    <property type="match status" value="1"/>
</dbReference>
<evidence type="ECO:0008006" key="15">
    <source>
        <dbReference type="Google" id="ProtNLM"/>
    </source>
</evidence>
<feature type="transmembrane region" description="Helical" evidence="8">
    <location>
        <begin position="528"/>
        <end position="550"/>
    </location>
</feature>
<feature type="region of interest" description="Disordered" evidence="7">
    <location>
        <begin position="897"/>
        <end position="922"/>
    </location>
</feature>
<evidence type="ECO:0000259" key="9">
    <source>
        <dbReference type="Pfam" id="PF02714"/>
    </source>
</evidence>